<organism evidence="4 5">
    <name type="scientific">Cotesia glomerata</name>
    <name type="common">Lepidopteran parasitic wasp</name>
    <name type="synonym">Apanteles glomeratus</name>
    <dbReference type="NCBI Taxonomy" id="32391"/>
    <lineage>
        <taxon>Eukaryota</taxon>
        <taxon>Metazoa</taxon>
        <taxon>Ecdysozoa</taxon>
        <taxon>Arthropoda</taxon>
        <taxon>Hexapoda</taxon>
        <taxon>Insecta</taxon>
        <taxon>Pterygota</taxon>
        <taxon>Neoptera</taxon>
        <taxon>Endopterygota</taxon>
        <taxon>Hymenoptera</taxon>
        <taxon>Apocrita</taxon>
        <taxon>Ichneumonoidea</taxon>
        <taxon>Braconidae</taxon>
        <taxon>Microgastrinae</taxon>
        <taxon>Cotesia</taxon>
    </lineage>
</organism>
<dbReference type="AlphaFoldDB" id="A0AAV7ID45"/>
<keyword evidence="5" id="KW-1185">Reference proteome</keyword>
<dbReference type="Gene3D" id="4.10.60.10">
    <property type="entry name" value="Zinc finger, CCHC-type"/>
    <property type="match status" value="1"/>
</dbReference>
<dbReference type="InterPro" id="IPR001878">
    <property type="entry name" value="Znf_CCHC"/>
</dbReference>
<dbReference type="SMART" id="SM00343">
    <property type="entry name" value="ZnF_C2HC"/>
    <property type="match status" value="2"/>
</dbReference>
<feature type="compositionally biased region" description="Low complexity" evidence="2">
    <location>
        <begin position="155"/>
        <end position="167"/>
    </location>
</feature>
<evidence type="ECO:0000313" key="4">
    <source>
        <dbReference type="EMBL" id="KAH0549641.1"/>
    </source>
</evidence>
<proteinExistence type="predicted"/>
<evidence type="ECO:0000259" key="3">
    <source>
        <dbReference type="PROSITE" id="PS50158"/>
    </source>
</evidence>
<keyword evidence="1" id="KW-0863">Zinc-finger</keyword>
<keyword evidence="1" id="KW-0862">Zinc</keyword>
<dbReference type="EMBL" id="JAHXZJ010001864">
    <property type="protein sequence ID" value="KAH0549641.1"/>
    <property type="molecule type" value="Genomic_DNA"/>
</dbReference>
<keyword evidence="1" id="KW-0479">Metal-binding</keyword>
<evidence type="ECO:0000256" key="2">
    <source>
        <dbReference type="SAM" id="MobiDB-lite"/>
    </source>
</evidence>
<evidence type="ECO:0000256" key="1">
    <source>
        <dbReference type="PROSITE-ProRule" id="PRU00047"/>
    </source>
</evidence>
<evidence type="ECO:0000313" key="5">
    <source>
        <dbReference type="Proteomes" id="UP000826195"/>
    </source>
</evidence>
<feature type="region of interest" description="Disordered" evidence="2">
    <location>
        <begin position="131"/>
        <end position="185"/>
    </location>
</feature>
<dbReference type="GO" id="GO:0003676">
    <property type="term" value="F:nucleic acid binding"/>
    <property type="evidence" value="ECO:0007669"/>
    <property type="project" value="InterPro"/>
</dbReference>
<name>A0AAV7ID45_COTGL</name>
<dbReference type="Proteomes" id="UP000826195">
    <property type="component" value="Unassembled WGS sequence"/>
</dbReference>
<protein>
    <recommendedName>
        <fullName evidence="3">CCHC-type domain-containing protein</fullName>
    </recommendedName>
</protein>
<dbReference type="SUPFAM" id="SSF57756">
    <property type="entry name" value="Retrovirus zinc finger-like domains"/>
    <property type="match status" value="1"/>
</dbReference>
<dbReference type="InterPro" id="IPR036875">
    <property type="entry name" value="Znf_CCHC_sf"/>
</dbReference>
<accession>A0AAV7ID45</accession>
<reference evidence="4 5" key="1">
    <citation type="journal article" date="2021" name="J. Hered.">
        <title>A chromosome-level genome assembly of the parasitoid wasp, Cotesia glomerata (Hymenoptera: Braconidae).</title>
        <authorList>
            <person name="Pinto B.J."/>
            <person name="Weis J.J."/>
            <person name="Gamble T."/>
            <person name="Ode P.J."/>
            <person name="Paul R."/>
            <person name="Zaspel J.M."/>
        </authorList>
    </citation>
    <scope>NUCLEOTIDE SEQUENCE [LARGE SCALE GENOMIC DNA]</scope>
    <source>
        <strain evidence="4">CgM1</strain>
    </source>
</reference>
<gene>
    <name evidence="4" type="ORF">KQX54_011573</name>
</gene>
<feature type="compositionally biased region" description="Polar residues" evidence="2">
    <location>
        <begin position="176"/>
        <end position="185"/>
    </location>
</feature>
<feature type="domain" description="CCHC-type" evidence="3">
    <location>
        <begin position="94"/>
        <end position="107"/>
    </location>
</feature>
<dbReference type="GO" id="GO:0008270">
    <property type="term" value="F:zinc ion binding"/>
    <property type="evidence" value="ECO:0007669"/>
    <property type="project" value="UniProtKB-KW"/>
</dbReference>
<comment type="caution">
    <text evidence="4">The sequence shown here is derived from an EMBL/GenBank/DDBJ whole genome shotgun (WGS) entry which is preliminary data.</text>
</comment>
<sequence length="185" mass="20712">MMQVQPNGITLELEELEFSSFNDIMAPGVTIYDSRYGVQHRNNSPAYHAAPYRPRQLPSPVQFALPSLQVVNPNQTLSSVGYQNIPHLIGPRPCFNCGIPGHMFEVCGNPRREVCNLCYGIGHTRQNCNMGGSRLHPGSTQRNFNKRIDTKTSEKLSSGLEELSPLKQSKDEQEVQQDSELNITK</sequence>
<dbReference type="PROSITE" id="PS50158">
    <property type="entry name" value="ZF_CCHC"/>
    <property type="match status" value="1"/>
</dbReference>